<protein>
    <recommendedName>
        <fullName evidence="4">Glycosyltransferase 2-like domain-containing protein</fullName>
    </recommendedName>
</protein>
<comment type="caution">
    <text evidence="5">The sequence shown here is derived from an EMBL/GenBank/DDBJ whole genome shotgun (WGS) entry which is preliminary data.</text>
</comment>
<dbReference type="PANTHER" id="PTHR43179">
    <property type="entry name" value="RHAMNOSYLTRANSFERASE WBBL"/>
    <property type="match status" value="1"/>
</dbReference>
<evidence type="ECO:0000256" key="2">
    <source>
        <dbReference type="ARBA" id="ARBA00022676"/>
    </source>
</evidence>
<evidence type="ECO:0000313" key="6">
    <source>
        <dbReference type="Proteomes" id="UP000231407"/>
    </source>
</evidence>
<keyword evidence="2" id="KW-0328">Glycosyltransferase</keyword>
<dbReference type="CDD" id="cd04186">
    <property type="entry name" value="GT_2_like_c"/>
    <property type="match status" value="1"/>
</dbReference>
<dbReference type="GO" id="GO:0016757">
    <property type="term" value="F:glycosyltransferase activity"/>
    <property type="evidence" value="ECO:0007669"/>
    <property type="project" value="UniProtKB-KW"/>
</dbReference>
<reference evidence="6" key="1">
    <citation type="submission" date="2017-09" db="EMBL/GenBank/DDBJ databases">
        <title>Depth-based differentiation of microbial function through sediment-hosted aquifers and enrichment of novel symbionts in the deep terrestrial subsurface.</title>
        <authorList>
            <person name="Probst A.J."/>
            <person name="Ladd B."/>
            <person name="Jarett J.K."/>
            <person name="Geller-Mcgrath D.E."/>
            <person name="Sieber C.M.K."/>
            <person name="Emerson J.B."/>
            <person name="Anantharaman K."/>
            <person name="Thomas B.C."/>
            <person name="Malmstrom R."/>
            <person name="Stieglmeier M."/>
            <person name="Klingl A."/>
            <person name="Woyke T."/>
            <person name="Ryan C.M."/>
            <person name="Banfield J.F."/>
        </authorList>
    </citation>
    <scope>NUCLEOTIDE SEQUENCE [LARGE SCALE GENOMIC DNA]</scope>
</reference>
<dbReference type="InterPro" id="IPR029044">
    <property type="entry name" value="Nucleotide-diphossugar_trans"/>
</dbReference>
<organism evidence="5 6">
    <name type="scientific">Candidatus Shapirobacteria bacterium CG06_land_8_20_14_3_00_40_12</name>
    <dbReference type="NCBI Taxonomy" id="1974881"/>
    <lineage>
        <taxon>Bacteria</taxon>
        <taxon>Candidatus Shapironibacteriota</taxon>
    </lineage>
</organism>
<dbReference type="Gene3D" id="3.90.550.10">
    <property type="entry name" value="Spore Coat Polysaccharide Biosynthesis Protein SpsA, Chain A"/>
    <property type="match status" value="1"/>
</dbReference>
<proteinExistence type="inferred from homology"/>
<accession>A0A2M7ARJ0</accession>
<dbReference type="Proteomes" id="UP000231407">
    <property type="component" value="Unassembled WGS sequence"/>
</dbReference>
<comment type="similarity">
    <text evidence="1">Belongs to the glycosyltransferase 2 family.</text>
</comment>
<feature type="domain" description="Glycosyltransferase 2-like" evidence="4">
    <location>
        <begin position="4"/>
        <end position="180"/>
    </location>
</feature>
<dbReference type="SUPFAM" id="SSF53448">
    <property type="entry name" value="Nucleotide-diphospho-sugar transferases"/>
    <property type="match status" value="1"/>
</dbReference>
<dbReference type="PANTHER" id="PTHR43179:SF12">
    <property type="entry name" value="GALACTOFURANOSYLTRANSFERASE GLFT2"/>
    <property type="match status" value="1"/>
</dbReference>
<dbReference type="Pfam" id="PF00535">
    <property type="entry name" value="Glycos_transf_2"/>
    <property type="match status" value="1"/>
</dbReference>
<dbReference type="InterPro" id="IPR001173">
    <property type="entry name" value="Glyco_trans_2-like"/>
</dbReference>
<gene>
    <name evidence="5" type="ORF">COS78_03340</name>
</gene>
<dbReference type="AlphaFoldDB" id="A0A2M7ARJ0"/>
<evidence type="ECO:0000256" key="1">
    <source>
        <dbReference type="ARBA" id="ARBA00006739"/>
    </source>
</evidence>
<sequence>MDFSVIIPNFNGAKFLSDCLKSLLAAAKHCPGTNLEIILSDNASTDNSLTVFKKYSHNFIVHRTNLGFGEAVNHAALLATKPYLLVTNNDLKLDLHWFEKITKAINLYPKAACYYGLVLNKTGDLIESEGFKYFSSGRCKNINNGLLYRHSRESGNLYKKIWGAPASLIVYRRSVFEKLGGFDSRFFAYIEDVDFSFRLHYQGFVTMYIPQAISYHLGGATSNKMGNLRAYMTLRNWLFFLKKNYSPKQIILNLPAIFLERLKNLKYFLVSTPAKLWLSQIRTLWIDLLNFDHLYDHRH</sequence>
<evidence type="ECO:0000259" key="4">
    <source>
        <dbReference type="Pfam" id="PF00535"/>
    </source>
</evidence>
<name>A0A2M7ARJ0_9BACT</name>
<keyword evidence="3" id="KW-0808">Transferase</keyword>
<dbReference type="EMBL" id="PEWA01000045">
    <property type="protein sequence ID" value="PIU73248.1"/>
    <property type="molecule type" value="Genomic_DNA"/>
</dbReference>
<evidence type="ECO:0000313" key="5">
    <source>
        <dbReference type="EMBL" id="PIU73248.1"/>
    </source>
</evidence>
<evidence type="ECO:0000256" key="3">
    <source>
        <dbReference type="ARBA" id="ARBA00022679"/>
    </source>
</evidence>